<dbReference type="InterPro" id="IPR011050">
    <property type="entry name" value="Pectin_lyase_fold/virulence"/>
</dbReference>
<evidence type="ECO:0000259" key="2">
    <source>
        <dbReference type="SMART" id="SM00912"/>
    </source>
</evidence>
<accession>A0A2X4V1P7</accession>
<organism evidence="3 4">
    <name type="scientific">Serratia plymuthica</name>
    <dbReference type="NCBI Taxonomy" id="82996"/>
    <lineage>
        <taxon>Bacteria</taxon>
        <taxon>Pseudomonadati</taxon>
        <taxon>Pseudomonadota</taxon>
        <taxon>Gammaproteobacteria</taxon>
        <taxon>Enterobacterales</taxon>
        <taxon>Yersiniaceae</taxon>
        <taxon>Serratia</taxon>
    </lineage>
</organism>
<evidence type="ECO:0000313" key="4">
    <source>
        <dbReference type="Proteomes" id="UP000248897"/>
    </source>
</evidence>
<proteinExistence type="predicted"/>
<dbReference type="NCBIfam" id="TIGR01901">
    <property type="entry name" value="adhes_NPXG"/>
    <property type="match status" value="1"/>
</dbReference>
<dbReference type="InterPro" id="IPR008638">
    <property type="entry name" value="FhaB/CdiA-like_TPS"/>
</dbReference>
<name>A0A2X4V1P7_SERPL</name>
<feature type="domain" description="Filamentous haemagglutinin FhaB/tRNA nuclease CdiA-like TPS" evidence="2">
    <location>
        <begin position="48"/>
        <end position="168"/>
    </location>
</feature>
<dbReference type="EMBL" id="LS483469">
    <property type="protein sequence ID" value="SQI46007.1"/>
    <property type="molecule type" value="Genomic_DNA"/>
</dbReference>
<evidence type="ECO:0000313" key="3">
    <source>
        <dbReference type="EMBL" id="SQI46007.1"/>
    </source>
</evidence>
<feature type="signal peptide" evidence="1">
    <location>
        <begin position="1"/>
        <end position="29"/>
    </location>
</feature>
<dbReference type="InterPro" id="IPR012334">
    <property type="entry name" value="Pectin_lyas_fold"/>
</dbReference>
<sequence length="245" mass="25170">MKNNNFRLSAAGKLAASLAIILASYGAGYAGEIVAANGANGPGVSTAANGAQVVNIVTPNDHGLSHNQYQDFNVNQPGAVLNNSRDAGLSQLAGQLGANPNLNGQAASVILNEVISRNPSLLHGQQEIFGMAADYVLANPNGISCDGCGFINTSRSSLVVGNPLVENGMLQGYSTLGNRNVLSLEGKLNAGGVLDLIAPKIDSRGEVSIAPAFDKKTGKCCRILMPSAAITAYRAMRECSAASSR</sequence>
<dbReference type="Pfam" id="PF05860">
    <property type="entry name" value="TPS"/>
    <property type="match status" value="1"/>
</dbReference>
<protein>
    <submittedName>
        <fullName evidence="3">Hemolysin</fullName>
    </submittedName>
</protein>
<dbReference type="Proteomes" id="UP000248897">
    <property type="component" value="Chromosome 1"/>
</dbReference>
<dbReference type="Gene3D" id="2.160.20.10">
    <property type="entry name" value="Single-stranded right-handed beta-helix, Pectin lyase-like"/>
    <property type="match status" value="1"/>
</dbReference>
<dbReference type="SMART" id="SM00912">
    <property type="entry name" value="Haemagg_act"/>
    <property type="match status" value="1"/>
</dbReference>
<reference evidence="3 4" key="1">
    <citation type="submission" date="2018-06" db="EMBL/GenBank/DDBJ databases">
        <authorList>
            <consortium name="Pathogen Informatics"/>
            <person name="Doyle S."/>
        </authorList>
    </citation>
    <scope>NUCLEOTIDE SEQUENCE [LARGE SCALE GENOMIC DNA]</scope>
    <source>
        <strain evidence="3 4">NCTC12961</strain>
    </source>
</reference>
<gene>
    <name evidence="3" type="primary">shlA_1</name>
    <name evidence="3" type="ORF">NCTC12961_05440</name>
</gene>
<keyword evidence="1" id="KW-0732">Signal</keyword>
<dbReference type="SUPFAM" id="SSF51126">
    <property type="entry name" value="Pectin lyase-like"/>
    <property type="match status" value="1"/>
</dbReference>
<evidence type="ECO:0000256" key="1">
    <source>
        <dbReference type="SAM" id="SignalP"/>
    </source>
</evidence>
<feature type="chain" id="PRO_5015970857" evidence="1">
    <location>
        <begin position="30"/>
        <end position="245"/>
    </location>
</feature>
<dbReference type="AlphaFoldDB" id="A0A2X4V1P7"/>